<dbReference type="OrthoDB" id="668182at2759"/>
<dbReference type="PANTHER" id="PTHR11607">
    <property type="entry name" value="ALPHA-MANNOSIDASE"/>
    <property type="match status" value="1"/>
</dbReference>
<feature type="domain" description="Glycoside hydrolase family 38 N-terminal" evidence="4">
    <location>
        <begin position="78"/>
        <end position="170"/>
    </location>
</feature>
<dbReference type="InterPro" id="IPR011330">
    <property type="entry name" value="Glyco_hydro/deAcase_b/a-brl"/>
</dbReference>
<dbReference type="Gene3D" id="3.20.110.10">
    <property type="entry name" value="Glycoside hydrolase 38, N terminal domain"/>
    <property type="match status" value="2"/>
</dbReference>
<dbReference type="InterPro" id="IPR000602">
    <property type="entry name" value="Glyco_hydro_38_N"/>
</dbReference>
<dbReference type="EMBL" id="JACEFO010000874">
    <property type="protein sequence ID" value="KAF8754034.1"/>
    <property type="molecule type" value="Genomic_DNA"/>
</dbReference>
<dbReference type="GO" id="GO:0006013">
    <property type="term" value="P:mannose metabolic process"/>
    <property type="evidence" value="ECO:0007669"/>
    <property type="project" value="InterPro"/>
</dbReference>
<organism evidence="5 6">
    <name type="scientific">Digitaria exilis</name>
    <dbReference type="NCBI Taxonomy" id="1010633"/>
    <lineage>
        <taxon>Eukaryota</taxon>
        <taxon>Viridiplantae</taxon>
        <taxon>Streptophyta</taxon>
        <taxon>Embryophyta</taxon>
        <taxon>Tracheophyta</taxon>
        <taxon>Spermatophyta</taxon>
        <taxon>Magnoliopsida</taxon>
        <taxon>Liliopsida</taxon>
        <taxon>Poales</taxon>
        <taxon>Poaceae</taxon>
        <taxon>PACMAD clade</taxon>
        <taxon>Panicoideae</taxon>
        <taxon>Panicodae</taxon>
        <taxon>Paniceae</taxon>
        <taxon>Anthephorinae</taxon>
        <taxon>Digitaria</taxon>
    </lineage>
</organism>
<evidence type="ECO:0000256" key="3">
    <source>
        <dbReference type="SAM" id="SignalP"/>
    </source>
</evidence>
<feature type="domain" description="Glycoside hydrolase family 38 N-terminal" evidence="4">
    <location>
        <begin position="49"/>
        <end position="72"/>
    </location>
</feature>
<dbReference type="InterPro" id="IPR027291">
    <property type="entry name" value="Glyco_hydro_38_N_sf"/>
</dbReference>
<keyword evidence="3" id="KW-0732">Signal</keyword>
<dbReference type="InterPro" id="IPR050843">
    <property type="entry name" value="Glycosyl_Hydrlase_38"/>
</dbReference>
<proteinExistence type="predicted"/>
<dbReference type="Pfam" id="PF01074">
    <property type="entry name" value="Glyco_hydro_38N"/>
    <property type="match status" value="2"/>
</dbReference>
<dbReference type="GO" id="GO:0030246">
    <property type="term" value="F:carbohydrate binding"/>
    <property type="evidence" value="ECO:0007669"/>
    <property type="project" value="InterPro"/>
</dbReference>
<comment type="cofactor">
    <cofactor evidence="1">
        <name>Zn(2+)</name>
        <dbReference type="ChEBI" id="CHEBI:29105"/>
    </cofactor>
</comment>
<dbReference type="GO" id="GO:0004559">
    <property type="term" value="F:alpha-mannosidase activity"/>
    <property type="evidence" value="ECO:0007669"/>
    <property type="project" value="InterPro"/>
</dbReference>
<evidence type="ECO:0000256" key="2">
    <source>
        <dbReference type="ARBA" id="ARBA00022833"/>
    </source>
</evidence>
<keyword evidence="2" id="KW-0862">Zinc</keyword>
<dbReference type="InterPro" id="IPR013780">
    <property type="entry name" value="Glyco_hydro_b"/>
</dbReference>
<evidence type="ECO:0000259" key="4">
    <source>
        <dbReference type="Pfam" id="PF01074"/>
    </source>
</evidence>
<dbReference type="SUPFAM" id="SSF74650">
    <property type="entry name" value="Galactose mutarotase-like"/>
    <property type="match status" value="1"/>
</dbReference>
<dbReference type="AlphaFoldDB" id="A0A835FI13"/>
<dbReference type="Proteomes" id="UP000636709">
    <property type="component" value="Unassembled WGS sequence"/>
</dbReference>
<reference evidence="5" key="1">
    <citation type="submission" date="2020-07" db="EMBL/GenBank/DDBJ databases">
        <title>Genome sequence and genetic diversity analysis of an under-domesticated orphan crop, white fonio (Digitaria exilis).</title>
        <authorList>
            <person name="Bennetzen J.L."/>
            <person name="Chen S."/>
            <person name="Ma X."/>
            <person name="Wang X."/>
            <person name="Yssel A.E.J."/>
            <person name="Chaluvadi S.R."/>
            <person name="Johnson M."/>
            <person name="Gangashetty P."/>
            <person name="Hamidou F."/>
            <person name="Sanogo M.D."/>
            <person name="Zwaenepoel A."/>
            <person name="Wallace J."/>
            <person name="Van De Peer Y."/>
            <person name="Van Deynze A."/>
        </authorList>
    </citation>
    <scope>NUCLEOTIDE SEQUENCE</scope>
    <source>
        <tissue evidence="5">Leaves</tissue>
    </source>
</reference>
<sequence>MAPALVLLVAALAAAAMARDASAVRTLAAESDATSAPAGTTSPVARKLNVHLVPHSHDDVGWLKTVDQYYLGSNNSIQLGFDSVHFARIDYQDREKRKSDKALEVVWRGSRTFGSSSQIFANVFPVNYSPPEGFHFEVLDQNIMPVQDDLLLFDCNVEERVNDFVAAAIDQVQEGVNIALTCLTSSNGTCPSSVVKFNQVVVAYNPLGWERSDIIRVPVNDENLIVKSSDRTIIESQLVEIDNVTRHLRKYYLKAYLGTTTDKPPSIG</sequence>
<dbReference type="PANTHER" id="PTHR11607:SF58">
    <property type="entry name" value="ALPHA-MANNOSIDASE"/>
    <property type="match status" value="1"/>
</dbReference>
<dbReference type="InterPro" id="IPR011013">
    <property type="entry name" value="Gal_mutarotase_sf_dom"/>
</dbReference>
<evidence type="ECO:0000313" key="6">
    <source>
        <dbReference type="Proteomes" id="UP000636709"/>
    </source>
</evidence>
<evidence type="ECO:0000313" key="5">
    <source>
        <dbReference type="EMBL" id="KAF8754034.1"/>
    </source>
</evidence>
<dbReference type="Gene3D" id="2.60.40.1180">
    <property type="entry name" value="Golgi alpha-mannosidase II"/>
    <property type="match status" value="1"/>
</dbReference>
<gene>
    <name evidence="5" type="ORF">HU200_011531</name>
</gene>
<feature type="signal peptide" evidence="3">
    <location>
        <begin position="1"/>
        <end position="23"/>
    </location>
</feature>
<protein>
    <recommendedName>
        <fullName evidence="4">Glycoside hydrolase family 38 N-terminal domain-containing protein</fullName>
    </recommendedName>
</protein>
<dbReference type="SUPFAM" id="SSF88713">
    <property type="entry name" value="Glycoside hydrolase/deacetylase"/>
    <property type="match status" value="1"/>
</dbReference>
<feature type="chain" id="PRO_5032715857" description="Glycoside hydrolase family 38 N-terminal domain-containing protein" evidence="3">
    <location>
        <begin position="24"/>
        <end position="268"/>
    </location>
</feature>
<name>A0A835FI13_9POAL</name>
<comment type="caution">
    <text evidence="5">The sequence shown here is derived from an EMBL/GenBank/DDBJ whole genome shotgun (WGS) entry which is preliminary data.</text>
</comment>
<evidence type="ECO:0000256" key="1">
    <source>
        <dbReference type="ARBA" id="ARBA00001947"/>
    </source>
</evidence>
<keyword evidence="6" id="KW-1185">Reference proteome</keyword>
<accession>A0A835FI13</accession>